<dbReference type="STRING" id="111780.Sta7437_3868"/>
<dbReference type="Proteomes" id="UP000010473">
    <property type="component" value="Chromosome"/>
</dbReference>
<proteinExistence type="predicted"/>
<keyword evidence="2" id="KW-1185">Reference proteome</keyword>
<dbReference type="RefSeq" id="WP_015195011.1">
    <property type="nucleotide sequence ID" value="NC_019748.1"/>
</dbReference>
<name>K9Y081_STAC7</name>
<dbReference type="HOGENOM" id="CLU_2652689_0_0_3"/>
<dbReference type="KEGG" id="scs:Sta7437_3868"/>
<evidence type="ECO:0000313" key="1">
    <source>
        <dbReference type="EMBL" id="AFZ37352.1"/>
    </source>
</evidence>
<evidence type="ECO:0000313" key="2">
    <source>
        <dbReference type="Proteomes" id="UP000010473"/>
    </source>
</evidence>
<dbReference type="AlphaFoldDB" id="K9Y081"/>
<sequence length="76" mass="8861">MQFCRTRLRLTALLLNLLRYILLLHPWASTCLRTAVAKSKKNQTVLCDLGTAEARSDRYSFLLKDWTTILKHLNQI</sequence>
<reference evidence="2" key="1">
    <citation type="journal article" date="2013" name="Proc. Natl. Acad. Sci. U.S.A.">
        <title>Improving the coverage of the cyanobacterial phylum using diversity-driven genome sequencing.</title>
        <authorList>
            <person name="Shih P.M."/>
            <person name="Wu D."/>
            <person name="Latifi A."/>
            <person name="Axen S.D."/>
            <person name="Fewer D.P."/>
            <person name="Talla E."/>
            <person name="Calteau A."/>
            <person name="Cai F."/>
            <person name="Tandeau de Marsac N."/>
            <person name="Rippka R."/>
            <person name="Herdman M."/>
            <person name="Sivonen K."/>
            <person name="Coursin T."/>
            <person name="Laurent T."/>
            <person name="Goodwin L."/>
            <person name="Nolan M."/>
            <person name="Davenport K.W."/>
            <person name="Han C.S."/>
            <person name="Rubin E.M."/>
            <person name="Eisen J.A."/>
            <person name="Woyke T."/>
            <person name="Gugger M."/>
            <person name="Kerfeld C.A."/>
        </authorList>
    </citation>
    <scope>NUCLEOTIDE SEQUENCE [LARGE SCALE GENOMIC DNA]</scope>
    <source>
        <strain evidence="2">ATCC 29371 / PCC 7437</strain>
    </source>
</reference>
<organism evidence="1 2">
    <name type="scientific">Stanieria cyanosphaera (strain ATCC 29371 / PCC 7437)</name>
    <dbReference type="NCBI Taxonomy" id="111780"/>
    <lineage>
        <taxon>Bacteria</taxon>
        <taxon>Bacillati</taxon>
        <taxon>Cyanobacteriota</taxon>
        <taxon>Cyanophyceae</taxon>
        <taxon>Pleurocapsales</taxon>
        <taxon>Dermocarpellaceae</taxon>
        <taxon>Stanieria</taxon>
    </lineage>
</organism>
<gene>
    <name evidence="1" type="ordered locus">Sta7437_3868</name>
</gene>
<dbReference type="EMBL" id="CP003653">
    <property type="protein sequence ID" value="AFZ37352.1"/>
    <property type="molecule type" value="Genomic_DNA"/>
</dbReference>
<protein>
    <submittedName>
        <fullName evidence="1">Uncharacterized protein</fullName>
    </submittedName>
</protein>
<accession>K9Y081</accession>